<feature type="transmembrane region" description="Helical" evidence="6">
    <location>
        <begin position="688"/>
        <end position="706"/>
    </location>
</feature>
<evidence type="ECO:0000256" key="3">
    <source>
        <dbReference type="ARBA" id="ARBA00022989"/>
    </source>
</evidence>
<feature type="non-terminal residue" evidence="8">
    <location>
        <position position="1"/>
    </location>
</feature>
<dbReference type="Proteomes" id="UP001140091">
    <property type="component" value="Unassembled WGS sequence"/>
</dbReference>
<name>A0A9W8JGJ4_9AGAR</name>
<feature type="region of interest" description="Disordered" evidence="5">
    <location>
        <begin position="103"/>
        <end position="184"/>
    </location>
</feature>
<dbReference type="AlphaFoldDB" id="A0A9W8JGJ4"/>
<gene>
    <name evidence="8" type="ORF">H1R20_g2973</name>
</gene>
<comment type="caution">
    <text evidence="8">The sequence shown here is derived from an EMBL/GenBank/DDBJ whole genome shotgun (WGS) entry which is preliminary data.</text>
</comment>
<dbReference type="CDD" id="cd14478">
    <property type="entry name" value="SPX_PHO87_PHO90_like"/>
    <property type="match status" value="1"/>
</dbReference>
<dbReference type="GO" id="GO:0005315">
    <property type="term" value="F:phosphate transmembrane transporter activity"/>
    <property type="evidence" value="ECO:0007669"/>
    <property type="project" value="TreeGrafter"/>
</dbReference>
<feature type="transmembrane region" description="Helical" evidence="6">
    <location>
        <begin position="376"/>
        <end position="395"/>
    </location>
</feature>
<evidence type="ECO:0000313" key="9">
    <source>
        <dbReference type="Proteomes" id="UP001140091"/>
    </source>
</evidence>
<keyword evidence="3 6" id="KW-1133">Transmembrane helix</keyword>
<keyword evidence="2 6" id="KW-0812">Transmembrane</keyword>
<reference evidence="8" key="1">
    <citation type="submission" date="2022-06" db="EMBL/GenBank/DDBJ databases">
        <title>Genome Sequence of Candolleomyces eurysporus.</title>
        <authorList>
            <person name="Buettner E."/>
        </authorList>
    </citation>
    <scope>NUCLEOTIDE SEQUENCE</scope>
    <source>
        <strain evidence="8">VTCC 930004</strain>
    </source>
</reference>
<feature type="transmembrane region" description="Helical" evidence="6">
    <location>
        <begin position="771"/>
        <end position="790"/>
    </location>
</feature>
<proteinExistence type="predicted"/>
<organism evidence="8 9">
    <name type="scientific">Candolleomyces eurysporus</name>
    <dbReference type="NCBI Taxonomy" id="2828524"/>
    <lineage>
        <taxon>Eukaryota</taxon>
        <taxon>Fungi</taxon>
        <taxon>Dikarya</taxon>
        <taxon>Basidiomycota</taxon>
        <taxon>Agaricomycotina</taxon>
        <taxon>Agaricomycetes</taxon>
        <taxon>Agaricomycetidae</taxon>
        <taxon>Agaricales</taxon>
        <taxon>Agaricineae</taxon>
        <taxon>Psathyrellaceae</taxon>
        <taxon>Candolleomyces</taxon>
    </lineage>
</organism>
<accession>A0A9W8JGJ4</accession>
<dbReference type="GO" id="GO:0006797">
    <property type="term" value="P:polyphosphate metabolic process"/>
    <property type="evidence" value="ECO:0007669"/>
    <property type="project" value="TreeGrafter"/>
</dbReference>
<comment type="subcellular location">
    <subcellularLocation>
        <location evidence="1">Membrane</location>
        <topology evidence="1">Multi-pass membrane protein</topology>
    </subcellularLocation>
</comment>
<evidence type="ECO:0000256" key="2">
    <source>
        <dbReference type="ARBA" id="ARBA00022692"/>
    </source>
</evidence>
<feature type="transmembrane region" description="Helical" evidence="6">
    <location>
        <begin position="819"/>
        <end position="838"/>
    </location>
</feature>
<feature type="transmembrane region" description="Helical" evidence="6">
    <location>
        <begin position="401"/>
        <end position="432"/>
    </location>
</feature>
<feature type="transmembrane region" description="Helical" evidence="6">
    <location>
        <begin position="502"/>
        <end position="530"/>
    </location>
</feature>
<dbReference type="PANTHER" id="PTHR10283:SF92">
    <property type="entry name" value="LOW-AFFINITY PHOSPHATE TRANSPORTER PHO91"/>
    <property type="match status" value="1"/>
</dbReference>
<evidence type="ECO:0000256" key="6">
    <source>
        <dbReference type="SAM" id="Phobius"/>
    </source>
</evidence>
<dbReference type="InterPro" id="IPR001898">
    <property type="entry name" value="SLC13A/DASS"/>
</dbReference>
<dbReference type="InterPro" id="IPR004331">
    <property type="entry name" value="SPX_dom"/>
</dbReference>
<sequence length="843" mass="94180">MKFSSSLKFNAIAEWWDEYIAYDALKKYIYQLEKQQVNREQIVPPDIEAGEHSSLLGGHDASATDAVFVPLLDQELRKITLFYELQEKEFFEELEELEEAIKKQEEADITGEGRYADYEDMDPDDDDDDESISRSPDVRRAHASSSAGPFRRATIRGVTPRRYSLSSSDGDMEASSRAHSKGPMAKLSNTFHSLRDSYSSANGGDRTIWTSRSDYAYDTRLLFKRRITNLYIQFTNLRSYVEINYSGFRKIIKKYDKVTYSELKDRYLYEVVERALPFTQLSKDKLNHGINALVDLYSKCVTRGDRSLAKEQLRLHQRENIAWERDTVWRQMIGQERRGEGVITEGASLVKPEEPPVISFETPAGQFKITKRKMRFLFSIIVFFVMANLKMVQGVEANSCIAILTFCTILWATEAIPLFVTSMFVPLLLVLFRVIRKEVEPGVYHRLSTHEATVYVFSIMFSPTIMLLIGGFTISSALSKTNIDRVIFTRVLYFAGSKPKTVLLAFMFVSCFASMLISNVAAPTLCFTLVRPILRTLPPKSAFGPCLILAIALAANIGGQSSPISSPQNLIAIGDMDPTLDWSKWFAVALPVSAISIVLIWLLLLASYDPARSPDGEGEIEIRGIRPTREPFTLKQYWVSFICIVTIALWCIEHEIEEYVGDMGVIALLPIVAFFSTGVLKKDDFEKFAWTIVFLAMGGIALGKGVLSSGLFDLLDEVIRKALHGFSVYVVVLILSPIVLVISTFISHTIASVLLVPIAKEVGSHLPGQPTNLLIFITALICSAGMGMPVSGFPNQTAATQEDELGELYLTNMDFLKNGVPASIIATLVVSTVGYALMKAVGV</sequence>
<dbReference type="EMBL" id="JANBPK010000726">
    <property type="protein sequence ID" value="KAJ2934107.1"/>
    <property type="molecule type" value="Genomic_DNA"/>
</dbReference>
<evidence type="ECO:0000256" key="4">
    <source>
        <dbReference type="ARBA" id="ARBA00023136"/>
    </source>
</evidence>
<dbReference type="GO" id="GO:0005886">
    <property type="term" value="C:plasma membrane"/>
    <property type="evidence" value="ECO:0007669"/>
    <property type="project" value="TreeGrafter"/>
</dbReference>
<evidence type="ECO:0000259" key="7">
    <source>
        <dbReference type="PROSITE" id="PS51382"/>
    </source>
</evidence>
<feature type="transmembrane region" description="Helical" evidence="6">
    <location>
        <begin position="664"/>
        <end position="681"/>
    </location>
</feature>
<keyword evidence="4 6" id="KW-0472">Membrane</keyword>
<dbReference type="NCBIfam" id="TIGR00785">
    <property type="entry name" value="dass"/>
    <property type="match status" value="1"/>
</dbReference>
<dbReference type="PROSITE" id="PS51382">
    <property type="entry name" value="SPX"/>
    <property type="match status" value="1"/>
</dbReference>
<feature type="domain" description="SPX" evidence="7">
    <location>
        <begin position="1"/>
        <end position="269"/>
    </location>
</feature>
<feature type="transmembrane region" description="Helical" evidence="6">
    <location>
        <begin position="726"/>
        <end position="759"/>
    </location>
</feature>
<dbReference type="CDD" id="cd01115">
    <property type="entry name" value="SLC13_permease"/>
    <property type="match status" value="1"/>
</dbReference>
<protein>
    <recommendedName>
        <fullName evidence="7">SPX domain-containing protein</fullName>
    </recommendedName>
</protein>
<feature type="transmembrane region" description="Helical" evidence="6">
    <location>
        <begin position="632"/>
        <end position="652"/>
    </location>
</feature>
<feature type="compositionally biased region" description="Acidic residues" evidence="5">
    <location>
        <begin position="118"/>
        <end position="130"/>
    </location>
</feature>
<dbReference type="GO" id="GO:0006817">
    <property type="term" value="P:phosphate ion transport"/>
    <property type="evidence" value="ECO:0007669"/>
    <property type="project" value="TreeGrafter"/>
</dbReference>
<dbReference type="Pfam" id="PF03105">
    <property type="entry name" value="SPX"/>
    <property type="match status" value="2"/>
</dbReference>
<dbReference type="OrthoDB" id="10260443at2759"/>
<feature type="transmembrane region" description="Helical" evidence="6">
    <location>
        <begin position="585"/>
        <end position="606"/>
    </location>
</feature>
<keyword evidence="9" id="KW-1185">Reference proteome</keyword>
<evidence type="ECO:0000313" key="8">
    <source>
        <dbReference type="EMBL" id="KAJ2934107.1"/>
    </source>
</evidence>
<feature type="transmembrane region" description="Helical" evidence="6">
    <location>
        <begin position="452"/>
        <end position="474"/>
    </location>
</feature>
<dbReference type="PANTHER" id="PTHR10283">
    <property type="entry name" value="SOLUTE CARRIER FAMILY 13 MEMBER"/>
    <property type="match status" value="1"/>
</dbReference>
<evidence type="ECO:0000256" key="1">
    <source>
        <dbReference type="ARBA" id="ARBA00004141"/>
    </source>
</evidence>
<evidence type="ECO:0000256" key="5">
    <source>
        <dbReference type="SAM" id="MobiDB-lite"/>
    </source>
</evidence>
<dbReference type="Pfam" id="PF00939">
    <property type="entry name" value="Na_sulph_symp"/>
    <property type="match status" value="1"/>
</dbReference>